<dbReference type="EMBL" id="OX459121">
    <property type="protein sequence ID" value="CAI9102985.1"/>
    <property type="molecule type" value="Genomic_DNA"/>
</dbReference>
<reference evidence="2" key="1">
    <citation type="submission" date="2023-03" db="EMBL/GenBank/DDBJ databases">
        <authorList>
            <person name="Julca I."/>
        </authorList>
    </citation>
    <scope>NUCLEOTIDE SEQUENCE</scope>
</reference>
<name>A0AAV1D567_OLDCO</name>
<organism evidence="2 3">
    <name type="scientific">Oldenlandia corymbosa var. corymbosa</name>
    <dbReference type="NCBI Taxonomy" id="529605"/>
    <lineage>
        <taxon>Eukaryota</taxon>
        <taxon>Viridiplantae</taxon>
        <taxon>Streptophyta</taxon>
        <taxon>Embryophyta</taxon>
        <taxon>Tracheophyta</taxon>
        <taxon>Spermatophyta</taxon>
        <taxon>Magnoliopsida</taxon>
        <taxon>eudicotyledons</taxon>
        <taxon>Gunneridae</taxon>
        <taxon>Pentapetalae</taxon>
        <taxon>asterids</taxon>
        <taxon>lamiids</taxon>
        <taxon>Gentianales</taxon>
        <taxon>Rubiaceae</taxon>
        <taxon>Rubioideae</taxon>
        <taxon>Spermacoceae</taxon>
        <taxon>Hedyotis-Oldenlandia complex</taxon>
        <taxon>Oldenlandia</taxon>
    </lineage>
</organism>
<evidence type="ECO:0000313" key="2">
    <source>
        <dbReference type="EMBL" id="CAI9102985.1"/>
    </source>
</evidence>
<feature type="region of interest" description="Disordered" evidence="1">
    <location>
        <begin position="248"/>
        <end position="268"/>
    </location>
</feature>
<evidence type="ECO:0000256" key="1">
    <source>
        <dbReference type="SAM" id="MobiDB-lite"/>
    </source>
</evidence>
<sequence>MLLLTDEGPTNSDGRYSQEISLMSGDQVANDKSWSFDTHDLMFGRTVRRSAVYNDTHRLGVVCSANPYTLSPEEYVDQQSEDVKSTSSEEVDEKIDCRDRYNAKPQDHGDNSFTDNKIMGHRGQDRLTILKIDVVETSEMKLSSIEDGLKDMDTSLNDHGHIRHSSPSHQVLGSSPLEHEEQCCLNSSGIDVIAASKMKLSSIEGNSRNVFQNQKNESSDNSRQSGFVADIASDFSNLSQQEQGRLIMLDSEETKDTSSITDEMSEGSICNDRQHGAATATASVPSQFSKQDKSRLTAFGVDQAKISTTTSLAVGEVPTELICIDSDQTPHLDSSADSISLEQLDQERLKTQDEERANVYKIKLLEVESVPKKGGIGGNKSQVRHTDSSGDRAEQTVASSLVKRRSNNAWIYDKRESMRSSSKRHKDKSMKNSFCHADRATSTNSLSGADSLCVDAESDGNQEEKCIAWLDYGAAVKWKFELIADPKILKSLGGQGKRRCTRAYAKLFGSTPKRIRAFHVEKIVVKKDVGMKPKVDANSEGNKDDHSKKDDKLEKGQAELKFVKLVEEKQIQSQLKDDQLVHAALNETNVESTVNKEESCKLIGYDTVCSSAISNPVFIQFGSQPEVRCDQPITFLLIVQGRDLLAVNNKEGAKEDGSDTVSNATMKNPVLKKFNNQLLLLH</sequence>
<accession>A0AAV1D567</accession>
<dbReference type="AlphaFoldDB" id="A0AAV1D567"/>
<feature type="region of interest" description="Disordered" evidence="1">
    <location>
        <begin position="74"/>
        <end position="93"/>
    </location>
</feature>
<keyword evidence="3" id="KW-1185">Reference proteome</keyword>
<feature type="compositionally biased region" description="Basic and acidic residues" evidence="1">
    <location>
        <begin position="384"/>
        <end position="394"/>
    </location>
</feature>
<feature type="region of interest" description="Disordered" evidence="1">
    <location>
        <begin position="371"/>
        <end position="399"/>
    </location>
</feature>
<proteinExistence type="predicted"/>
<feature type="region of interest" description="Disordered" evidence="1">
    <location>
        <begin position="414"/>
        <end position="435"/>
    </location>
</feature>
<gene>
    <name evidence="2" type="ORF">OLC1_LOCUS12228</name>
</gene>
<evidence type="ECO:0000313" key="3">
    <source>
        <dbReference type="Proteomes" id="UP001161247"/>
    </source>
</evidence>
<dbReference type="Proteomes" id="UP001161247">
    <property type="component" value="Chromosome 4"/>
</dbReference>
<protein>
    <submittedName>
        <fullName evidence="2">OLC1v1001391C1</fullName>
    </submittedName>
</protein>